<dbReference type="EC" id="7.2.1.1" evidence="16"/>
<feature type="transmembrane region" description="Helical" evidence="16">
    <location>
        <begin position="337"/>
        <end position="356"/>
    </location>
</feature>
<dbReference type="PANTHER" id="PTHR30578">
    <property type="entry name" value="ELECTRON TRANSPORT COMPLEX PROTEIN RNFD"/>
    <property type="match status" value="1"/>
</dbReference>
<evidence type="ECO:0000256" key="3">
    <source>
        <dbReference type="ARBA" id="ARBA00022519"/>
    </source>
</evidence>
<dbReference type="GO" id="GO:0022904">
    <property type="term" value="P:respiratory electron transport chain"/>
    <property type="evidence" value="ECO:0007669"/>
    <property type="project" value="InterPro"/>
</dbReference>
<evidence type="ECO:0000256" key="13">
    <source>
        <dbReference type="ARBA" id="ARBA00023075"/>
    </source>
</evidence>
<gene>
    <name evidence="16 18" type="primary">nqrB</name>
    <name evidence="18" type="ORF">KOR34_12770</name>
</gene>
<keyword evidence="15 16" id="KW-0739">Sodium transport</keyword>
<keyword evidence="9 16" id="KW-1133">Transmembrane helix</keyword>
<keyword evidence="10 16" id="KW-0520">NAD</keyword>
<keyword evidence="18" id="KW-0560">Oxidoreductase</keyword>
<dbReference type="RefSeq" id="WP_146563224.1">
    <property type="nucleotide sequence ID" value="NZ_SIHJ01000001.1"/>
</dbReference>
<comment type="subcellular location">
    <subcellularLocation>
        <location evidence="16">Cell membrane</location>
        <topology evidence="16">Multi-pass membrane protein</topology>
    </subcellularLocation>
</comment>
<keyword evidence="8 16" id="KW-1278">Translocase</keyword>
<dbReference type="InterPro" id="IPR004338">
    <property type="entry name" value="NqrB/RnfD"/>
</dbReference>
<reference evidence="18 19" key="1">
    <citation type="submission" date="2019-02" db="EMBL/GenBank/DDBJ databases">
        <title>Deep-cultivation of Planctomycetes and their phenomic and genomic characterization uncovers novel biology.</title>
        <authorList>
            <person name="Wiegand S."/>
            <person name="Jogler M."/>
            <person name="Boedeker C."/>
            <person name="Pinto D."/>
            <person name="Vollmers J."/>
            <person name="Rivas-Marin E."/>
            <person name="Kohn T."/>
            <person name="Peeters S.H."/>
            <person name="Heuer A."/>
            <person name="Rast P."/>
            <person name="Oberbeckmann S."/>
            <person name="Bunk B."/>
            <person name="Jeske O."/>
            <person name="Meyerdierks A."/>
            <person name="Storesund J.E."/>
            <person name="Kallscheuer N."/>
            <person name="Luecker S."/>
            <person name="Lage O.M."/>
            <person name="Pohl T."/>
            <person name="Merkel B.J."/>
            <person name="Hornburger P."/>
            <person name="Mueller R.-W."/>
            <person name="Bruemmer F."/>
            <person name="Labrenz M."/>
            <person name="Spormann A.M."/>
            <person name="Op Den Camp H."/>
            <person name="Overmann J."/>
            <person name="Amann R."/>
            <person name="Jetten M.S.M."/>
            <person name="Mascher T."/>
            <person name="Medema M.H."/>
            <person name="Devos D.P."/>
            <person name="Kaster A.-K."/>
            <person name="Ovreas L."/>
            <person name="Rohde M."/>
            <person name="Galperin M.Y."/>
            <person name="Jogler C."/>
        </authorList>
    </citation>
    <scope>NUCLEOTIDE SEQUENCE [LARGE SCALE GENOMIC DNA]</scope>
    <source>
        <strain evidence="18 19">KOR34</strain>
    </source>
</reference>
<feature type="transmembrane region" description="Helical" evidence="16">
    <location>
        <begin position="57"/>
        <end position="74"/>
    </location>
</feature>
<evidence type="ECO:0000256" key="14">
    <source>
        <dbReference type="ARBA" id="ARBA00023136"/>
    </source>
</evidence>
<keyword evidence="12 16" id="KW-0406">Ion transport</keyword>
<organism evidence="18 19">
    <name type="scientific">Posidoniimonas corsicana</name>
    <dbReference type="NCBI Taxonomy" id="1938618"/>
    <lineage>
        <taxon>Bacteria</taxon>
        <taxon>Pseudomonadati</taxon>
        <taxon>Planctomycetota</taxon>
        <taxon>Planctomycetia</taxon>
        <taxon>Pirellulales</taxon>
        <taxon>Lacipirellulaceae</taxon>
        <taxon>Posidoniimonas</taxon>
    </lineage>
</organism>
<feature type="transmembrane region" description="Helical" evidence="16">
    <location>
        <begin position="111"/>
        <end position="141"/>
    </location>
</feature>
<feature type="transmembrane region" description="Helical" evidence="16">
    <location>
        <begin position="368"/>
        <end position="386"/>
    </location>
</feature>
<evidence type="ECO:0000256" key="2">
    <source>
        <dbReference type="ARBA" id="ARBA00022475"/>
    </source>
</evidence>
<comment type="similarity">
    <text evidence="16">Belongs to the NqrB/RnfD family.</text>
</comment>
<sequence>MKFLRQQLDKVAPLFEKGGKLERLYPLYEAQDTFLFTPGETTKSASHVRDALDMKRMMSMVIVALGPCILWALYNTGYQANLAISLGAAPIDSWRETLLAPLGPMVHDPSSILGCFIHGLVWFLPVYIVTMAVGGVCELVFSLIRGHEINEGFLVTGMLFPLTLPPTIPLWQVALGIMFGVVIGKEIFGGTGKNFLNPALTARAFLYFAYPARISGEWVASGASNIGVWVAAKQADAVSGATTLGVMVNAGKGVGPEAAMSQAKNADFTWLDCFLGNIQGSMGETSTLCCLLGAAILIASGIGSWRIMAGCVLGCLGMGFLFWGFRGTSDNPLADIAPWWHLVIGGFAFGTVFMATDPVSAAMTEIGKWWYGILIGVMTVLIRVANPAFPEGIMLAILFGNVMAPLIDYYVIQANVKRRMARYAA</sequence>
<evidence type="ECO:0000256" key="15">
    <source>
        <dbReference type="ARBA" id="ARBA00023201"/>
    </source>
</evidence>
<accession>A0A5C5VFF3</accession>
<comment type="catalytic activity">
    <reaction evidence="16">
        <text>a ubiquinone + n Na(+)(in) + NADH + H(+) = a ubiquinol + n Na(+)(out) + NAD(+)</text>
        <dbReference type="Rhea" id="RHEA:47748"/>
        <dbReference type="Rhea" id="RHEA-COMP:9565"/>
        <dbReference type="Rhea" id="RHEA-COMP:9566"/>
        <dbReference type="ChEBI" id="CHEBI:15378"/>
        <dbReference type="ChEBI" id="CHEBI:16389"/>
        <dbReference type="ChEBI" id="CHEBI:17976"/>
        <dbReference type="ChEBI" id="CHEBI:29101"/>
        <dbReference type="ChEBI" id="CHEBI:57540"/>
        <dbReference type="ChEBI" id="CHEBI:57945"/>
        <dbReference type="EC" id="7.2.1.1"/>
    </reaction>
</comment>
<evidence type="ECO:0000256" key="4">
    <source>
        <dbReference type="ARBA" id="ARBA00022553"/>
    </source>
</evidence>
<evidence type="ECO:0000256" key="10">
    <source>
        <dbReference type="ARBA" id="ARBA00023027"/>
    </source>
</evidence>
<dbReference type="InterPro" id="IPR010966">
    <property type="entry name" value="NqrB"/>
</dbReference>
<evidence type="ECO:0000256" key="6">
    <source>
        <dbReference type="ARBA" id="ARBA00022643"/>
    </source>
</evidence>
<keyword evidence="4 16" id="KW-0597">Phosphoprotein</keyword>
<evidence type="ECO:0000256" key="17">
    <source>
        <dbReference type="PIRSR" id="PIRSR016055-50"/>
    </source>
</evidence>
<keyword evidence="5 16" id="KW-0285">Flavoprotein</keyword>
<evidence type="ECO:0000256" key="9">
    <source>
        <dbReference type="ARBA" id="ARBA00022989"/>
    </source>
</evidence>
<comment type="subunit">
    <text evidence="16">Composed of six subunits; NqrA, NqrB, NqrC, NqrD, NqrE and NqrF.</text>
</comment>
<dbReference type="GO" id="GO:0006814">
    <property type="term" value="P:sodium ion transport"/>
    <property type="evidence" value="ECO:0007669"/>
    <property type="project" value="UniProtKB-UniRule"/>
</dbReference>
<comment type="caution">
    <text evidence="16">Lacks conserved residue(s) required for the propagation of feature annotation.</text>
</comment>
<evidence type="ECO:0000313" key="19">
    <source>
        <dbReference type="Proteomes" id="UP000316714"/>
    </source>
</evidence>
<dbReference type="OrthoDB" id="9776359at2"/>
<dbReference type="EMBL" id="SIHJ01000001">
    <property type="protein sequence ID" value="TWT36372.1"/>
    <property type="molecule type" value="Genomic_DNA"/>
</dbReference>
<keyword evidence="3" id="KW-0997">Cell inner membrane</keyword>
<keyword evidence="14 16" id="KW-0472">Membrane</keyword>
<dbReference type="GO" id="GO:0010181">
    <property type="term" value="F:FMN binding"/>
    <property type="evidence" value="ECO:0007669"/>
    <property type="project" value="InterPro"/>
</dbReference>
<dbReference type="GO" id="GO:0055085">
    <property type="term" value="P:transmembrane transport"/>
    <property type="evidence" value="ECO:0007669"/>
    <property type="project" value="InterPro"/>
</dbReference>
<dbReference type="NCBIfam" id="TIGR01937">
    <property type="entry name" value="nqrB"/>
    <property type="match status" value="1"/>
</dbReference>
<feature type="transmembrane region" description="Helical" evidence="16">
    <location>
        <begin position="307"/>
        <end position="325"/>
    </location>
</feature>
<dbReference type="Pfam" id="PF03116">
    <property type="entry name" value="NQR2_RnfD_RnfE"/>
    <property type="match status" value="1"/>
</dbReference>
<feature type="transmembrane region" description="Helical" evidence="16">
    <location>
        <begin position="392"/>
        <end position="412"/>
    </location>
</feature>
<feature type="modified residue" description="FMN phosphoryl threonine" evidence="16 17">
    <location>
        <position position="242"/>
    </location>
</feature>
<comment type="function">
    <text evidence="16">NQR complex catalyzes the reduction of ubiquinone-1 to ubiquinol by two successive reactions, coupled with the transport of Na(+) ions from the cytoplasm to the periplasm. NqrA to NqrE are probably involved in the second step, the conversion of ubisemiquinone to ubiquinol.</text>
</comment>
<dbReference type="AlphaFoldDB" id="A0A5C5VFF3"/>
<evidence type="ECO:0000256" key="11">
    <source>
        <dbReference type="ARBA" id="ARBA00023053"/>
    </source>
</evidence>
<keyword evidence="11 16" id="KW-0915">Sodium</keyword>
<dbReference type="GO" id="GO:0016655">
    <property type="term" value="F:oxidoreductase activity, acting on NAD(P)H, quinone or similar compound as acceptor"/>
    <property type="evidence" value="ECO:0007669"/>
    <property type="project" value="UniProtKB-UniRule"/>
</dbReference>
<keyword evidence="13 16" id="KW-0830">Ubiquinone</keyword>
<evidence type="ECO:0000256" key="12">
    <source>
        <dbReference type="ARBA" id="ARBA00023065"/>
    </source>
</evidence>
<keyword evidence="1 16" id="KW-0813">Transport</keyword>
<comment type="caution">
    <text evidence="18">The sequence shown here is derived from an EMBL/GenBank/DDBJ whole genome shotgun (WGS) entry which is preliminary data.</text>
</comment>
<evidence type="ECO:0000256" key="1">
    <source>
        <dbReference type="ARBA" id="ARBA00022448"/>
    </source>
</evidence>
<dbReference type="Proteomes" id="UP000316714">
    <property type="component" value="Unassembled WGS sequence"/>
</dbReference>
<dbReference type="HAMAP" id="MF_00426">
    <property type="entry name" value="NqrB"/>
    <property type="match status" value="1"/>
</dbReference>
<comment type="cofactor">
    <cofactor evidence="16 17">
        <name>FMN</name>
        <dbReference type="ChEBI" id="CHEBI:58210"/>
    </cofactor>
</comment>
<dbReference type="PIRSF" id="PIRSF016055">
    <property type="entry name" value="NADH-UbQ_OxRdtase_B_su"/>
    <property type="match status" value="1"/>
</dbReference>
<dbReference type="GO" id="GO:0005886">
    <property type="term" value="C:plasma membrane"/>
    <property type="evidence" value="ECO:0007669"/>
    <property type="project" value="UniProtKB-SubCell"/>
</dbReference>
<protein>
    <recommendedName>
        <fullName evidence="16">Na(+)-translocating NADH-quinone reductase subunit B</fullName>
        <shortName evidence="16">Na(+)-NQR subunit B</shortName>
        <shortName evidence="16">Na(+)-translocating NQR subunit B</shortName>
        <ecNumber evidence="16">7.2.1.1</ecNumber>
    </recommendedName>
    <alternativeName>
        <fullName evidence="16">NQR complex subunit B</fullName>
    </alternativeName>
    <alternativeName>
        <fullName evidence="16">NQR-1 subunit B</fullName>
    </alternativeName>
</protein>
<dbReference type="NCBIfam" id="NF003756">
    <property type="entry name" value="PRK05349.1"/>
    <property type="match status" value="1"/>
</dbReference>
<keyword evidence="2 16" id="KW-1003">Cell membrane</keyword>
<keyword evidence="19" id="KW-1185">Reference proteome</keyword>
<proteinExistence type="inferred from homology"/>
<name>A0A5C5VFF3_9BACT</name>
<evidence type="ECO:0000256" key="5">
    <source>
        <dbReference type="ARBA" id="ARBA00022630"/>
    </source>
</evidence>
<evidence type="ECO:0000256" key="16">
    <source>
        <dbReference type="HAMAP-Rule" id="MF_00426"/>
    </source>
</evidence>
<keyword evidence="7 16" id="KW-0812">Transmembrane</keyword>
<evidence type="ECO:0000313" key="18">
    <source>
        <dbReference type="EMBL" id="TWT36372.1"/>
    </source>
</evidence>
<evidence type="ECO:0000256" key="8">
    <source>
        <dbReference type="ARBA" id="ARBA00022967"/>
    </source>
</evidence>
<keyword evidence="6 16" id="KW-0288">FMN</keyword>
<evidence type="ECO:0000256" key="7">
    <source>
        <dbReference type="ARBA" id="ARBA00022692"/>
    </source>
</evidence>
<dbReference type="PANTHER" id="PTHR30578:SF1">
    <property type="entry name" value="NA(+)-TRANSLOCATING NADH-QUINONE REDUCTASE SUBUNIT B"/>
    <property type="match status" value="1"/>
</dbReference>